<dbReference type="Proteomes" id="UP001652625">
    <property type="component" value="Chromosome 04"/>
</dbReference>
<dbReference type="GeneID" id="136079719"/>
<protein>
    <submittedName>
        <fullName evidence="2">Uncharacterized protein LOC136079719 isoform X3</fullName>
    </submittedName>
</protein>
<accession>A0ABM4BS88</accession>
<sequence>MEYETSNRRDFKGLHGDPAIMSKLPAIMSLNFFSDINTGKTEYYNEFGWKEINKEDNHYTHLVTTEKNRKNKPHPQESFMIWKYIKSLPEDKQIINCNKKQHEAAKSTYQADYYLNRKKEKHQTVVFDENEKFFPEKINSAKWANYQTILNGPRSRYGCYHKNSIAANGIVPAATLCLPIMKTRYISSYADMFSKNIESIPSNVYPKLINSFTQMSIKDRKLLKYL</sequence>
<proteinExistence type="predicted"/>
<dbReference type="PANTHER" id="PTHR33769">
    <property type="entry name" value="TESTIS-EXPRESSED PROTEIN 26 ISOFORM X3"/>
    <property type="match status" value="1"/>
</dbReference>
<dbReference type="InterPro" id="IPR043460">
    <property type="entry name" value="MEDAG/TEX26"/>
</dbReference>
<name>A0ABM4BS88_HYDVU</name>
<organism evidence="1 2">
    <name type="scientific">Hydra vulgaris</name>
    <name type="common">Hydra</name>
    <name type="synonym">Hydra attenuata</name>
    <dbReference type="NCBI Taxonomy" id="6087"/>
    <lineage>
        <taxon>Eukaryota</taxon>
        <taxon>Metazoa</taxon>
        <taxon>Cnidaria</taxon>
        <taxon>Hydrozoa</taxon>
        <taxon>Hydroidolina</taxon>
        <taxon>Anthoathecata</taxon>
        <taxon>Aplanulata</taxon>
        <taxon>Hydridae</taxon>
        <taxon>Hydra</taxon>
    </lineage>
</organism>
<dbReference type="RefSeq" id="XP_065652020.1">
    <property type="nucleotide sequence ID" value="XM_065795948.1"/>
</dbReference>
<evidence type="ECO:0000313" key="2">
    <source>
        <dbReference type="RefSeq" id="XP_065652020.1"/>
    </source>
</evidence>
<evidence type="ECO:0000313" key="1">
    <source>
        <dbReference type="Proteomes" id="UP001652625"/>
    </source>
</evidence>
<gene>
    <name evidence="2" type="primary">LOC136079719</name>
</gene>
<dbReference type="PANTHER" id="PTHR33769:SF2">
    <property type="entry name" value="TESTIS-EXPRESSED PROTEIN 26"/>
    <property type="match status" value="1"/>
</dbReference>
<reference evidence="2" key="1">
    <citation type="submission" date="2025-08" db="UniProtKB">
        <authorList>
            <consortium name="RefSeq"/>
        </authorList>
    </citation>
    <scope>IDENTIFICATION</scope>
</reference>
<keyword evidence="1" id="KW-1185">Reference proteome</keyword>